<evidence type="ECO:0000256" key="2">
    <source>
        <dbReference type="RuleBase" id="RU368069"/>
    </source>
</evidence>
<comment type="similarity">
    <text evidence="1 2">Belongs to the NPR3 family.</text>
</comment>
<dbReference type="GO" id="GO:1990130">
    <property type="term" value="C:GATOR1 complex"/>
    <property type="evidence" value="ECO:0007669"/>
    <property type="project" value="TreeGrafter"/>
</dbReference>
<evidence type="ECO:0000313" key="5">
    <source>
        <dbReference type="EMBL" id="TPX72071.1"/>
    </source>
</evidence>
<dbReference type="Pfam" id="PF03666">
    <property type="entry name" value="NPR3"/>
    <property type="match status" value="1"/>
</dbReference>
<dbReference type="GO" id="GO:0005774">
    <property type="term" value="C:vacuolar membrane"/>
    <property type="evidence" value="ECO:0007669"/>
    <property type="project" value="UniProtKB-SubCell"/>
</dbReference>
<dbReference type="EMBL" id="QEAP01000231">
    <property type="protein sequence ID" value="TPX72071.1"/>
    <property type="molecule type" value="Genomic_DNA"/>
</dbReference>
<comment type="caution">
    <text evidence="5">The sequence shown here is derived from an EMBL/GenBank/DDBJ whole genome shotgun (WGS) entry which is preliminary data.</text>
</comment>
<dbReference type="Proteomes" id="UP000320333">
    <property type="component" value="Unassembled WGS sequence"/>
</dbReference>
<dbReference type="GO" id="GO:0038202">
    <property type="term" value="P:TORC1 signaling"/>
    <property type="evidence" value="ECO:0007669"/>
    <property type="project" value="TreeGrafter"/>
</dbReference>
<proteinExistence type="inferred from homology"/>
<organism evidence="5 6">
    <name type="scientific">Chytriomyces confervae</name>
    <dbReference type="NCBI Taxonomy" id="246404"/>
    <lineage>
        <taxon>Eukaryota</taxon>
        <taxon>Fungi</taxon>
        <taxon>Fungi incertae sedis</taxon>
        <taxon>Chytridiomycota</taxon>
        <taxon>Chytridiomycota incertae sedis</taxon>
        <taxon>Chytridiomycetes</taxon>
        <taxon>Chytridiales</taxon>
        <taxon>Chytriomycetaceae</taxon>
        <taxon>Chytriomyces</taxon>
    </lineage>
</organism>
<reference evidence="5 6" key="1">
    <citation type="journal article" date="2019" name="Sci. Rep.">
        <title>Comparative genomics of chytrid fungi reveal insights into the obligate biotrophic and pathogenic lifestyle of Synchytrium endobioticum.</title>
        <authorList>
            <person name="van de Vossenberg B.T.L.H."/>
            <person name="Warris S."/>
            <person name="Nguyen H.D.T."/>
            <person name="van Gent-Pelzer M.P.E."/>
            <person name="Joly D.L."/>
            <person name="van de Geest H.C."/>
            <person name="Bonants P.J.M."/>
            <person name="Smith D.S."/>
            <person name="Levesque C.A."/>
            <person name="van der Lee T.A.J."/>
        </authorList>
    </citation>
    <scope>NUCLEOTIDE SEQUENCE [LARGE SCALE GENOMIC DNA]</scope>
    <source>
        <strain evidence="5 6">CBS 675.73</strain>
    </source>
</reference>
<dbReference type="PANTHER" id="PTHR13153:SF5">
    <property type="entry name" value="GATOR COMPLEX PROTEIN NPRL3"/>
    <property type="match status" value="1"/>
</dbReference>
<evidence type="ECO:0000259" key="4">
    <source>
        <dbReference type="Pfam" id="PF24064"/>
    </source>
</evidence>
<keyword evidence="2" id="KW-0469">Meiosis</keyword>
<dbReference type="GO" id="GO:1904262">
    <property type="term" value="P:negative regulation of TORC1 signaling"/>
    <property type="evidence" value="ECO:0007669"/>
    <property type="project" value="TreeGrafter"/>
</dbReference>
<feature type="region of interest" description="Disordered" evidence="3">
    <location>
        <begin position="389"/>
        <end position="418"/>
    </location>
</feature>
<sequence>MVVVGVLLVCYSSRGHQLVFSYPLPATSNEPERDQHIHTVVRPGDAHPATINSINSANSAGSAPSSASASHTSDSDVDSLNSTGTRRLGQERRDANCLYSLQPQVLSDILSPKVALCDRMFMLAIDHLLFVGHPTLLNADRPGTGHRFARRIQRKQLLSESLDLADNLGHHDDDAWVGPSALNTPNPPTPLVPSNRPRAFSFGTSAISPLPQISTTTPVLSNYPSSPLVGSNVMGLNSGKPSNQQQQQQQQLQLTMFNIVFAIVPDGDEDAACEAHVLYSNVLAVITSGLKYEQLRRGYIKKETDIIMGIRDELHNGPGSFITRPTMKKILKESSLARLLVHIFDSVTNTTTSPSKPLTAFNSHTHVDLNSSVDISILIEKYVHCREESSSTAEDTSSNQHTRTSSTPANSSSSCQLSNMNQSQIMANRYSNHDRSSEHCANPMRPYQTLLLLYHAEEILKSLPADSAPLLHDLIEIVTPMRSLEDFATVLSCSLSHIYRLASHLVFWKKAKIISVINSRNMYTVSKNADLSRVSHLSNELNFRFKDSELGKLLSEMSYPRPISAIIKEKDLRMIPYLEIMALFLRNNLIEEIRMSILITIPKRMAPKSSESEGFFTPTQSPSIPDNLIIKSPADAPEHEWELIKRVAATQPAPLSDLFMRLAPYFDGKLCTEEIMYRESLSSRDLKVVLSRYREFLLTTYSSV</sequence>
<keyword evidence="6" id="KW-1185">Reference proteome</keyword>
<comment type="subcellular location">
    <subcellularLocation>
        <location evidence="2">Vacuole membrane</location>
        <topology evidence="2">Peripheral membrane protein</topology>
    </subcellularLocation>
</comment>
<dbReference type="AlphaFoldDB" id="A0A507F708"/>
<comment type="function">
    <text evidence="2">Mediates inactivation of the TORC1 complex in response to amino acid starvation. Required for meiotic nuclear division.</text>
</comment>
<feature type="domain" description="GATOR1 complex protein NPRL3 C-terminal HTH" evidence="4">
    <location>
        <begin position="638"/>
        <end position="697"/>
    </location>
</feature>
<evidence type="ECO:0000313" key="6">
    <source>
        <dbReference type="Proteomes" id="UP000320333"/>
    </source>
</evidence>
<dbReference type="STRING" id="246404.A0A507F708"/>
<dbReference type="PANTHER" id="PTHR13153">
    <property type="entry name" value="CGTHBA PROTEIN -14 GENE PROTEIN"/>
    <property type="match status" value="1"/>
</dbReference>
<gene>
    <name evidence="5" type="ORF">CcCBS67573_g05912</name>
</gene>
<name>A0A507F708_9FUNG</name>
<dbReference type="Pfam" id="PF24064">
    <property type="entry name" value="HTH_NPRL3"/>
    <property type="match status" value="1"/>
</dbReference>
<feature type="compositionally biased region" description="Low complexity" evidence="3">
    <location>
        <begin position="390"/>
        <end position="414"/>
    </location>
</feature>
<evidence type="ECO:0000256" key="3">
    <source>
        <dbReference type="SAM" id="MobiDB-lite"/>
    </source>
</evidence>
<accession>A0A507F708</accession>
<evidence type="ECO:0000256" key="1">
    <source>
        <dbReference type="ARBA" id="ARBA00010546"/>
    </source>
</evidence>
<dbReference type="OrthoDB" id="18648at2759"/>
<feature type="compositionally biased region" description="Low complexity" evidence="3">
    <location>
        <begin position="52"/>
        <end position="72"/>
    </location>
</feature>
<dbReference type="InterPro" id="IPR005365">
    <property type="entry name" value="Npr3"/>
</dbReference>
<dbReference type="InterPro" id="IPR056603">
    <property type="entry name" value="HTH_NPRL3"/>
</dbReference>
<protein>
    <recommendedName>
        <fullName evidence="2">Nitrogen permease regulator 3</fullName>
    </recommendedName>
    <alternativeName>
        <fullName evidence="2">Required for meiotic nuclear division protein 11</fullName>
    </alternativeName>
</protein>
<dbReference type="GO" id="GO:0051321">
    <property type="term" value="P:meiotic cell cycle"/>
    <property type="evidence" value="ECO:0007669"/>
    <property type="project" value="UniProtKB-UniRule"/>
</dbReference>
<dbReference type="GO" id="GO:0034198">
    <property type="term" value="P:cellular response to amino acid starvation"/>
    <property type="evidence" value="ECO:0007669"/>
    <property type="project" value="TreeGrafter"/>
</dbReference>
<feature type="region of interest" description="Disordered" evidence="3">
    <location>
        <begin position="48"/>
        <end position="88"/>
    </location>
</feature>
<keyword evidence="2" id="KW-0732">Signal</keyword>
<dbReference type="GO" id="GO:0010508">
    <property type="term" value="P:positive regulation of autophagy"/>
    <property type="evidence" value="ECO:0007669"/>
    <property type="project" value="TreeGrafter"/>
</dbReference>